<feature type="region of interest" description="Disordered" evidence="1">
    <location>
        <begin position="1"/>
        <end position="35"/>
    </location>
</feature>
<organism evidence="2 3">
    <name type="scientific">Penicillium brasilianum</name>
    <dbReference type="NCBI Taxonomy" id="104259"/>
    <lineage>
        <taxon>Eukaryota</taxon>
        <taxon>Fungi</taxon>
        <taxon>Dikarya</taxon>
        <taxon>Ascomycota</taxon>
        <taxon>Pezizomycotina</taxon>
        <taxon>Eurotiomycetes</taxon>
        <taxon>Eurotiomycetidae</taxon>
        <taxon>Eurotiales</taxon>
        <taxon>Aspergillaceae</taxon>
        <taxon>Penicillium</taxon>
    </lineage>
</organism>
<dbReference type="EMBL" id="LJBN01000222">
    <property type="protein sequence ID" value="OOQ82318.1"/>
    <property type="molecule type" value="Genomic_DNA"/>
</dbReference>
<name>A0A1S9RB73_PENBI</name>
<feature type="compositionally biased region" description="Basic and acidic residues" evidence="1">
    <location>
        <begin position="13"/>
        <end position="29"/>
    </location>
</feature>
<evidence type="ECO:0000256" key="1">
    <source>
        <dbReference type="SAM" id="MobiDB-lite"/>
    </source>
</evidence>
<feature type="compositionally biased region" description="Low complexity" evidence="1">
    <location>
        <begin position="127"/>
        <end position="148"/>
    </location>
</feature>
<gene>
    <name evidence="2" type="ORF">PEBR_39395</name>
</gene>
<sequence>MTKEKTDQEEEKDEQRAERREVMWKRRESQGSMAQAGEVEWLPQAGKATLADQPGLGIGSDRRNSRFEMLHVITCLITLNQSSTIHHTLNPRSLQSRLTHILQHWPSDAVRPASVSVQTFLQHQLGQNQSTNTSSKSPSTPAPKAIPKISESSVNALSALLENRFANKYPLSQKIRYPASDPEHYDNLIREFAEAPNRDWFGRLRKRLGGLLRLQ</sequence>
<dbReference type="GO" id="GO:0034551">
    <property type="term" value="P:mitochondrial respiratory chain complex III assembly"/>
    <property type="evidence" value="ECO:0007669"/>
    <property type="project" value="TreeGrafter"/>
</dbReference>
<dbReference type="PANTHER" id="PTHR28250:SF1">
    <property type="entry name" value="CYTOCHROME B PRE-MRNA-PROCESSING PROTEIN 6"/>
    <property type="match status" value="1"/>
</dbReference>
<evidence type="ECO:0000313" key="2">
    <source>
        <dbReference type="EMBL" id="OOQ82318.1"/>
    </source>
</evidence>
<dbReference type="AlphaFoldDB" id="A0A1S9RB73"/>
<accession>A0A1S9RB73</accession>
<dbReference type="Proteomes" id="UP000190744">
    <property type="component" value="Unassembled WGS sequence"/>
</dbReference>
<protein>
    <submittedName>
        <fullName evidence="2">Uncharacterized protein</fullName>
    </submittedName>
</protein>
<dbReference type="InterPro" id="IPR037653">
    <property type="entry name" value="Cbp6"/>
</dbReference>
<feature type="region of interest" description="Disordered" evidence="1">
    <location>
        <begin position="126"/>
        <end position="148"/>
    </location>
</feature>
<dbReference type="Pfam" id="PF20180">
    <property type="entry name" value="UQCC2_CBP6"/>
    <property type="match status" value="1"/>
</dbReference>
<dbReference type="GO" id="GO:0043022">
    <property type="term" value="F:ribosome binding"/>
    <property type="evidence" value="ECO:0007669"/>
    <property type="project" value="InterPro"/>
</dbReference>
<evidence type="ECO:0000313" key="3">
    <source>
        <dbReference type="Proteomes" id="UP000190744"/>
    </source>
</evidence>
<proteinExistence type="predicted"/>
<dbReference type="GO" id="GO:0061671">
    <property type="term" value="C:Cbp3p-Cbp6 complex"/>
    <property type="evidence" value="ECO:0007669"/>
    <property type="project" value="InterPro"/>
</dbReference>
<dbReference type="PANTHER" id="PTHR28250">
    <property type="entry name" value="CYTOCHROME B PRE-MRNA-PROCESSING PROTEIN 6"/>
    <property type="match status" value="1"/>
</dbReference>
<comment type="caution">
    <text evidence="2">The sequence shown here is derived from an EMBL/GenBank/DDBJ whole genome shotgun (WGS) entry which is preliminary data.</text>
</comment>
<reference evidence="3" key="1">
    <citation type="submission" date="2015-09" db="EMBL/GenBank/DDBJ databases">
        <authorList>
            <person name="Fill T.P."/>
            <person name="Baretta J.F."/>
            <person name="de Almeida L.G."/>
            <person name="Rocha M."/>
            <person name="de Souza D.H."/>
            <person name="Malavazi I."/>
            <person name="Cerdeira L.T."/>
            <person name="Hong H."/>
            <person name="Samborskyy M."/>
            <person name="de Vasconcelos A.T."/>
            <person name="Leadlay P."/>
            <person name="Rodrigues-Filho E."/>
        </authorList>
    </citation>
    <scope>NUCLEOTIDE SEQUENCE [LARGE SCALE GENOMIC DNA]</scope>
    <source>
        <strain evidence="3">LaBioMMi 136</strain>
    </source>
</reference>